<dbReference type="GO" id="GO:0015175">
    <property type="term" value="F:neutral L-amino acid transmembrane transporter activity"/>
    <property type="evidence" value="ECO:0007669"/>
    <property type="project" value="TreeGrafter"/>
</dbReference>
<dbReference type="PRINTS" id="PR00173">
    <property type="entry name" value="EDTRNSPORT"/>
</dbReference>
<dbReference type="InterPro" id="IPR001991">
    <property type="entry name" value="Na-dicarboxylate_symporter"/>
</dbReference>
<organism evidence="8 9">
    <name type="scientific">Biomphalaria glabrata</name>
    <name type="common">Bloodfluke planorb</name>
    <name type="synonym">Freshwater snail</name>
    <dbReference type="NCBI Taxonomy" id="6526"/>
    <lineage>
        <taxon>Eukaryota</taxon>
        <taxon>Metazoa</taxon>
        <taxon>Spiralia</taxon>
        <taxon>Lophotrochozoa</taxon>
        <taxon>Mollusca</taxon>
        <taxon>Gastropoda</taxon>
        <taxon>Heterobranchia</taxon>
        <taxon>Euthyneura</taxon>
        <taxon>Panpulmonata</taxon>
        <taxon>Hygrophila</taxon>
        <taxon>Lymnaeoidea</taxon>
        <taxon>Planorbidae</taxon>
        <taxon>Biomphalaria</taxon>
    </lineage>
</organism>
<dbReference type="KEGG" id="bgt:106059489"/>
<evidence type="ECO:0000256" key="7">
    <source>
        <dbReference type="SAM" id="SignalP"/>
    </source>
</evidence>
<feature type="signal peptide" evidence="7">
    <location>
        <begin position="1"/>
        <end position="21"/>
    </location>
</feature>
<dbReference type="Pfam" id="PF00375">
    <property type="entry name" value="SDF"/>
    <property type="match status" value="1"/>
</dbReference>
<feature type="chain" id="PRO_5013174908" description="Amino acid transporter" evidence="7">
    <location>
        <begin position="22"/>
        <end position="90"/>
    </location>
</feature>
<dbReference type="PANTHER" id="PTHR11958">
    <property type="entry name" value="SODIUM/DICARBOXYLATE SYMPORTER-RELATED"/>
    <property type="match status" value="1"/>
</dbReference>
<evidence type="ECO:0000256" key="6">
    <source>
        <dbReference type="RuleBase" id="RU361216"/>
    </source>
</evidence>
<dbReference type="EnsemblMetazoa" id="BGLB029015-RA">
    <property type="protein sequence ID" value="BGLB029015-PA"/>
    <property type="gene ID" value="BGLB029015"/>
</dbReference>
<keyword evidence="2 6" id="KW-0813">Transport</keyword>
<keyword evidence="4 6" id="KW-1133">Transmembrane helix</keyword>
<dbReference type="VEuPathDB" id="VectorBase:BGLAX_033439"/>
<keyword evidence="5 6" id="KW-0472">Membrane</keyword>
<evidence type="ECO:0000256" key="5">
    <source>
        <dbReference type="ARBA" id="ARBA00023136"/>
    </source>
</evidence>
<dbReference type="AlphaFoldDB" id="A0A2C9LAK2"/>
<keyword evidence="6" id="KW-0769">Symport</keyword>
<feature type="transmembrane region" description="Helical" evidence="6">
    <location>
        <begin position="37"/>
        <end position="59"/>
    </location>
</feature>
<dbReference type="Proteomes" id="UP000076420">
    <property type="component" value="Unassembled WGS sequence"/>
</dbReference>
<keyword evidence="7" id="KW-0732">Signal</keyword>
<dbReference type="Gene3D" id="1.10.3860.10">
    <property type="entry name" value="Sodium:dicarboxylate symporter"/>
    <property type="match status" value="1"/>
</dbReference>
<name>A0A2C9LAK2_BIOGL</name>
<dbReference type="GO" id="GO:0005313">
    <property type="term" value="F:L-glutamate transmembrane transporter activity"/>
    <property type="evidence" value="ECO:0007669"/>
    <property type="project" value="TreeGrafter"/>
</dbReference>
<evidence type="ECO:0000256" key="4">
    <source>
        <dbReference type="ARBA" id="ARBA00022989"/>
    </source>
</evidence>
<dbReference type="InterPro" id="IPR050746">
    <property type="entry name" value="DAACS"/>
</dbReference>
<dbReference type="GO" id="GO:0005886">
    <property type="term" value="C:plasma membrane"/>
    <property type="evidence" value="ECO:0007669"/>
    <property type="project" value="TreeGrafter"/>
</dbReference>
<sequence>MYMRLLKALMLPLIACTVISGTSSTDARSSGKIGFVAITYVSLINALGSVVGVILCVIIQPGAVSGQVNDNSDKYNNGLKTSDIIADFFR</sequence>
<comment type="subcellular location">
    <subcellularLocation>
        <location evidence="1 6">Membrane</location>
        <topology evidence="1 6">Multi-pass membrane protein</topology>
    </subcellularLocation>
</comment>
<gene>
    <name evidence="8" type="primary">106059489</name>
</gene>
<reference evidence="8" key="1">
    <citation type="submission" date="2020-05" db="UniProtKB">
        <authorList>
            <consortium name="EnsemblMetazoa"/>
        </authorList>
    </citation>
    <scope>IDENTIFICATION</scope>
    <source>
        <strain evidence="8">BB02</strain>
    </source>
</reference>
<evidence type="ECO:0000256" key="1">
    <source>
        <dbReference type="ARBA" id="ARBA00004141"/>
    </source>
</evidence>
<dbReference type="InterPro" id="IPR036458">
    <property type="entry name" value="Na:dicarbo_symporter_sf"/>
</dbReference>
<comment type="similarity">
    <text evidence="6">Belongs to the dicarboxylate/amino acid:cation symporter (DAACS) (TC 2.A.23) family.</text>
</comment>
<dbReference type="SUPFAM" id="SSF118215">
    <property type="entry name" value="Proton glutamate symport protein"/>
    <property type="match status" value="1"/>
</dbReference>
<dbReference type="GO" id="GO:0015501">
    <property type="term" value="F:glutamate:sodium symporter activity"/>
    <property type="evidence" value="ECO:0007669"/>
    <property type="project" value="TreeGrafter"/>
</dbReference>
<dbReference type="VEuPathDB" id="VectorBase:BGLB029015"/>
<comment type="caution">
    <text evidence="6">Lacks conserved residue(s) required for the propagation of feature annotation.</text>
</comment>
<proteinExistence type="inferred from homology"/>
<dbReference type="PANTHER" id="PTHR11958:SF63">
    <property type="entry name" value="AMINO ACID TRANSPORTER"/>
    <property type="match status" value="1"/>
</dbReference>
<keyword evidence="3 6" id="KW-0812">Transmembrane</keyword>
<evidence type="ECO:0000256" key="3">
    <source>
        <dbReference type="ARBA" id="ARBA00022692"/>
    </source>
</evidence>
<protein>
    <recommendedName>
        <fullName evidence="6">Amino acid transporter</fullName>
    </recommendedName>
</protein>
<accession>A0A2C9LAK2</accession>
<evidence type="ECO:0000313" key="8">
    <source>
        <dbReference type="EnsemblMetazoa" id="BGLB029015-PA"/>
    </source>
</evidence>
<evidence type="ECO:0000256" key="2">
    <source>
        <dbReference type="ARBA" id="ARBA00022448"/>
    </source>
</evidence>
<evidence type="ECO:0000313" key="9">
    <source>
        <dbReference type="Proteomes" id="UP000076420"/>
    </source>
</evidence>